<organism evidence="1 2">
    <name type="scientific">Bacillus cereus (strain ATCC 10987 / NRS 248)</name>
    <dbReference type="NCBI Taxonomy" id="222523"/>
    <lineage>
        <taxon>Bacteria</taxon>
        <taxon>Bacillati</taxon>
        <taxon>Bacillota</taxon>
        <taxon>Bacilli</taxon>
        <taxon>Bacillales</taxon>
        <taxon>Bacillaceae</taxon>
        <taxon>Bacillus</taxon>
        <taxon>Bacillus cereus group</taxon>
    </lineage>
</organism>
<dbReference type="EMBL" id="AE017194">
    <property type="protein sequence ID" value="AAS42406.1"/>
    <property type="molecule type" value="Genomic_DNA"/>
</dbReference>
<dbReference type="KEGG" id="bca:BCE_3500"/>
<sequence length="55" mass="6315">MISIINEDTYSLDSNEFYMIQLPFLNIKNIHKKAAGIPQLLHLQGMSNNIWGNKP</sequence>
<proteinExistence type="predicted"/>
<reference evidence="1 2" key="1">
    <citation type="journal article" date="2004" name="Nucleic Acids Res.">
        <title>The genome sequence of Bacillus cereus ATCC 10987 reveals metabolic adaptations and a large plasmid related to Bacillus anthracis pXO1.</title>
        <authorList>
            <person name="Rasko D.A."/>
            <person name="Ravel J."/>
            <person name="Okstad O.A."/>
            <person name="Helgason E."/>
            <person name="Cer R.Z."/>
            <person name="Jiang L."/>
            <person name="Shores K.A."/>
            <person name="Fouts D.E."/>
            <person name="Tourasse N.J."/>
            <person name="Angiuoli S.V."/>
            <person name="Kolonay J."/>
            <person name="Nelson W.C."/>
            <person name="Kolsto A.-B."/>
            <person name="Fraser C.M."/>
            <person name="Read T.D."/>
        </authorList>
    </citation>
    <scope>NUCLEOTIDE SEQUENCE [LARGE SCALE GENOMIC DNA]</scope>
    <source>
        <strain evidence="2">ATCC 10987 / NRS 248</strain>
    </source>
</reference>
<evidence type="ECO:0000313" key="2">
    <source>
        <dbReference type="Proteomes" id="UP000002527"/>
    </source>
</evidence>
<protein>
    <submittedName>
        <fullName evidence="1">Uncharacterized protein</fullName>
    </submittedName>
</protein>
<dbReference type="HOGENOM" id="CLU_3114214_0_0_9"/>
<dbReference type="Proteomes" id="UP000002527">
    <property type="component" value="Chromosome"/>
</dbReference>
<evidence type="ECO:0000313" key="1">
    <source>
        <dbReference type="EMBL" id="AAS42406.1"/>
    </source>
</evidence>
<name>Q734A7_BACC1</name>
<accession>Q734A7</accession>
<dbReference type="AlphaFoldDB" id="Q734A7"/>
<gene>
    <name evidence="1" type="ordered locus">BCE_3500</name>
</gene>